<reference evidence="3" key="1">
    <citation type="submission" date="2020-02" db="EMBL/GenBank/DDBJ databases">
        <authorList>
            <person name="Meier V. D."/>
        </authorList>
    </citation>
    <scope>NUCLEOTIDE SEQUENCE</scope>
    <source>
        <strain evidence="3">AVDCRST_MAG89</strain>
    </source>
</reference>
<proteinExistence type="predicted"/>
<keyword evidence="2" id="KW-0472">Membrane</keyword>
<accession>A0A6J4K288</accession>
<name>A0A6J4K288_9BACT</name>
<keyword evidence="2" id="KW-1133">Transmembrane helix</keyword>
<keyword evidence="2" id="KW-0812">Transmembrane</keyword>
<organism evidence="3">
    <name type="scientific">uncultured Gemmatimonadota bacterium</name>
    <dbReference type="NCBI Taxonomy" id="203437"/>
    <lineage>
        <taxon>Bacteria</taxon>
        <taxon>Pseudomonadati</taxon>
        <taxon>Gemmatimonadota</taxon>
        <taxon>environmental samples</taxon>
    </lineage>
</organism>
<protein>
    <submittedName>
        <fullName evidence="3">Uncharacterized protein</fullName>
    </submittedName>
</protein>
<evidence type="ECO:0000313" key="3">
    <source>
        <dbReference type="EMBL" id="CAA9293853.1"/>
    </source>
</evidence>
<dbReference type="EMBL" id="CADCTV010000001">
    <property type="protein sequence ID" value="CAA9293853.1"/>
    <property type="molecule type" value="Genomic_DNA"/>
</dbReference>
<evidence type="ECO:0000256" key="2">
    <source>
        <dbReference type="SAM" id="Phobius"/>
    </source>
</evidence>
<feature type="region of interest" description="Disordered" evidence="1">
    <location>
        <begin position="1"/>
        <end position="38"/>
    </location>
</feature>
<evidence type="ECO:0000256" key="1">
    <source>
        <dbReference type="SAM" id="MobiDB-lite"/>
    </source>
</evidence>
<dbReference type="AlphaFoldDB" id="A0A6J4K288"/>
<sequence length="122" mass="12652">MSRRHGPDGDSSYKSVSDRFDSWSAANPRPKSKSALGFPDVNIPEGVIRMIALAVGLGVGALLLVLAATAYYASSTWSAVDRSGAGLAYGLVGVFLTIAGLGASLGTLNHIFRVLRSPGGHH</sequence>
<gene>
    <name evidence="3" type="ORF">AVDCRST_MAG89-5</name>
</gene>
<feature type="transmembrane region" description="Helical" evidence="2">
    <location>
        <begin position="86"/>
        <end position="108"/>
    </location>
</feature>
<feature type="transmembrane region" description="Helical" evidence="2">
    <location>
        <begin position="51"/>
        <end position="74"/>
    </location>
</feature>